<protein>
    <submittedName>
        <fullName evidence="2">Thioredoxin-related protein</fullName>
    </submittedName>
</protein>
<dbReference type="EMBL" id="OBEN01000003">
    <property type="protein sequence ID" value="SNZ13675.1"/>
    <property type="molecule type" value="Genomic_DNA"/>
</dbReference>
<dbReference type="Gene3D" id="3.40.30.10">
    <property type="entry name" value="Glutaredoxin"/>
    <property type="match status" value="1"/>
</dbReference>
<reference evidence="3" key="1">
    <citation type="submission" date="2017-09" db="EMBL/GenBank/DDBJ databases">
        <authorList>
            <person name="Varghese N."/>
            <person name="Submissions S."/>
        </authorList>
    </citation>
    <scope>NUCLEOTIDE SEQUENCE [LARGE SCALE GENOMIC DNA]</scope>
    <source>
        <strain evidence="3">DSM 2913</strain>
    </source>
</reference>
<dbReference type="RefSeq" id="WP_096601519.1">
    <property type="nucleotide sequence ID" value="NZ_OBEN01000003.1"/>
</dbReference>
<dbReference type="SUPFAM" id="SSF52833">
    <property type="entry name" value="Thioredoxin-like"/>
    <property type="match status" value="1"/>
</dbReference>
<dbReference type="Proteomes" id="UP000218627">
    <property type="component" value="Unassembled WGS sequence"/>
</dbReference>
<dbReference type="InterPro" id="IPR013766">
    <property type="entry name" value="Thioredoxin_domain"/>
</dbReference>
<dbReference type="PROSITE" id="PS51352">
    <property type="entry name" value="THIOREDOXIN_2"/>
    <property type="match status" value="1"/>
</dbReference>
<evidence type="ECO:0000313" key="3">
    <source>
        <dbReference type="Proteomes" id="UP000218627"/>
    </source>
</evidence>
<sequence>MRKYIFTLILLLPLVCMSAVLSIPFLKPSMLNLKEDLEDAKKERKYLFIMFHQEGCPFCDKMRKVTFQDKNVQDYFTKHFYMVEIDIRGSNEVVDLDGKKMTEREFAHKYGVRLTPVFMFFDQQGNVVAKVPGYIEPKEFILIGRYIVEGHYKNMNLIKFIRENSK</sequence>
<dbReference type="OrthoDB" id="9811036at2"/>
<dbReference type="AlphaFoldDB" id="A0A285NW37"/>
<dbReference type="InterPro" id="IPR041737">
    <property type="entry name" value="SoxW"/>
</dbReference>
<dbReference type="InterPro" id="IPR012336">
    <property type="entry name" value="Thioredoxin-like_fold"/>
</dbReference>
<proteinExistence type="predicted"/>
<evidence type="ECO:0000313" key="2">
    <source>
        <dbReference type="EMBL" id="SNZ13675.1"/>
    </source>
</evidence>
<dbReference type="CDD" id="cd02951">
    <property type="entry name" value="SoxW"/>
    <property type="match status" value="1"/>
</dbReference>
<evidence type="ECO:0000259" key="1">
    <source>
        <dbReference type="PROSITE" id="PS51352"/>
    </source>
</evidence>
<accession>A0A285NW37</accession>
<name>A0A285NW37_9AQUI</name>
<dbReference type="Pfam" id="PF13098">
    <property type="entry name" value="Thioredoxin_2"/>
    <property type="match status" value="1"/>
</dbReference>
<feature type="domain" description="Thioredoxin" evidence="1">
    <location>
        <begin position="17"/>
        <end position="153"/>
    </location>
</feature>
<keyword evidence="3" id="KW-1185">Reference proteome</keyword>
<organism evidence="2 3">
    <name type="scientific">Hydrogenobacter hydrogenophilus</name>
    <dbReference type="NCBI Taxonomy" id="35835"/>
    <lineage>
        <taxon>Bacteria</taxon>
        <taxon>Pseudomonadati</taxon>
        <taxon>Aquificota</taxon>
        <taxon>Aquificia</taxon>
        <taxon>Aquificales</taxon>
        <taxon>Aquificaceae</taxon>
        <taxon>Hydrogenobacter</taxon>
    </lineage>
</organism>
<dbReference type="InterPro" id="IPR036249">
    <property type="entry name" value="Thioredoxin-like_sf"/>
</dbReference>
<gene>
    <name evidence="2" type="ORF">SAMN06265353_0846</name>
</gene>